<evidence type="ECO:0000256" key="7">
    <source>
        <dbReference type="ARBA" id="ARBA00023157"/>
    </source>
</evidence>
<evidence type="ECO:0000256" key="8">
    <source>
        <dbReference type="ARBA" id="ARBA00023284"/>
    </source>
</evidence>
<feature type="signal peptide" evidence="11">
    <location>
        <begin position="1"/>
        <end position="20"/>
    </location>
</feature>
<accession>A0A0B7ALV5</accession>
<reference evidence="13" key="1">
    <citation type="submission" date="2014-12" db="EMBL/GenBank/DDBJ databases">
        <title>Insight into the proteome of Arion vulgaris.</title>
        <authorList>
            <person name="Aradska J."/>
            <person name="Bulat T."/>
            <person name="Smidak R."/>
            <person name="Sarate P."/>
            <person name="Gangsoo J."/>
            <person name="Sialana F."/>
            <person name="Bilban M."/>
            <person name="Lubec G."/>
        </authorList>
    </citation>
    <scope>NUCLEOTIDE SEQUENCE</scope>
    <source>
        <tissue evidence="13">Skin</tissue>
    </source>
</reference>
<feature type="region of interest" description="Disordered" evidence="9">
    <location>
        <begin position="231"/>
        <end position="282"/>
    </location>
</feature>
<evidence type="ECO:0000259" key="12">
    <source>
        <dbReference type="PROSITE" id="PS51352"/>
    </source>
</evidence>
<keyword evidence="4" id="KW-0256">Endoplasmic reticulum</keyword>
<evidence type="ECO:0000256" key="11">
    <source>
        <dbReference type="SAM" id="SignalP"/>
    </source>
</evidence>
<evidence type="ECO:0000256" key="9">
    <source>
        <dbReference type="SAM" id="MobiDB-lite"/>
    </source>
</evidence>
<proteinExistence type="predicted"/>
<evidence type="ECO:0000256" key="3">
    <source>
        <dbReference type="ARBA" id="ARBA00022729"/>
    </source>
</evidence>
<comment type="subcellular location">
    <subcellularLocation>
        <location evidence="1">Endoplasmic reticulum membrane</location>
        <topology evidence="1">Single-pass membrane protein</topology>
    </subcellularLocation>
</comment>
<dbReference type="Gene3D" id="3.40.30.10">
    <property type="entry name" value="Glutaredoxin"/>
    <property type="match status" value="1"/>
</dbReference>
<keyword evidence="5" id="KW-0249">Electron transport</keyword>
<keyword evidence="10" id="KW-0472">Membrane</keyword>
<protein>
    <recommendedName>
        <fullName evidence="12">Thioredoxin domain-containing protein</fullName>
    </recommendedName>
</protein>
<name>A0A0B7ALV5_9EUPU</name>
<dbReference type="InterPro" id="IPR036249">
    <property type="entry name" value="Thioredoxin-like_sf"/>
</dbReference>
<keyword evidence="8" id="KW-0676">Redox-active center</keyword>
<dbReference type="InterPro" id="IPR013766">
    <property type="entry name" value="Thioredoxin_domain"/>
</dbReference>
<evidence type="ECO:0000256" key="1">
    <source>
        <dbReference type="ARBA" id="ARBA00004389"/>
    </source>
</evidence>
<dbReference type="AlphaFoldDB" id="A0A0B7ALV5"/>
<dbReference type="PANTHER" id="PTHR46107:SF3">
    <property type="entry name" value="THIOREDOXIN DOMAIN-CONTAINING PROTEIN"/>
    <property type="match status" value="1"/>
</dbReference>
<dbReference type="InterPro" id="IPR052454">
    <property type="entry name" value="TMX_domain-containing"/>
</dbReference>
<evidence type="ECO:0000256" key="5">
    <source>
        <dbReference type="ARBA" id="ARBA00022982"/>
    </source>
</evidence>
<evidence type="ECO:0000256" key="10">
    <source>
        <dbReference type="SAM" id="Phobius"/>
    </source>
</evidence>
<feature type="transmembrane region" description="Helical" evidence="10">
    <location>
        <begin position="175"/>
        <end position="198"/>
    </location>
</feature>
<dbReference type="EMBL" id="HACG01035139">
    <property type="protein sequence ID" value="CEK82004.1"/>
    <property type="molecule type" value="Transcribed_RNA"/>
</dbReference>
<feature type="domain" description="Thioredoxin" evidence="12">
    <location>
        <begin position="20"/>
        <end position="129"/>
    </location>
</feature>
<evidence type="ECO:0000256" key="6">
    <source>
        <dbReference type="ARBA" id="ARBA00022989"/>
    </source>
</evidence>
<keyword evidence="3 11" id="KW-0732">Signal</keyword>
<dbReference type="GO" id="GO:0005789">
    <property type="term" value="C:endoplasmic reticulum membrane"/>
    <property type="evidence" value="ECO:0007669"/>
    <property type="project" value="UniProtKB-SubCell"/>
</dbReference>
<keyword evidence="2" id="KW-0813">Transport</keyword>
<sequence length="282" mass="31839">MATTLFNVLFAFSLYASGCAQFNKIREPIKVTDSNWTSVMEGEWMIEFMAPWCPACKSFKEVWEEFAGWGHDLDISVAVVDVTENPGLSGRFLVTSLPTLYHVKDGMFRHYSGSRKTTDLIELIDDKKWNSIEPVAWYRDPSSLQMGLLGTFFKAAMFFRGVYSTLTEVYGIPEWLCYVIFAVLTIITGLLLGLLLVLCCDNFFPAKYIPLPPQHIAFNPKNIAANDSDLIDDTVDENNDKKAESGDEEDNDAVEQAGDVNPQETASVEDSELRKRQLRKDE</sequence>
<evidence type="ECO:0000256" key="4">
    <source>
        <dbReference type="ARBA" id="ARBA00022824"/>
    </source>
</evidence>
<dbReference type="PROSITE" id="PS51352">
    <property type="entry name" value="THIOREDOXIN_2"/>
    <property type="match status" value="1"/>
</dbReference>
<dbReference type="GO" id="GO:0015036">
    <property type="term" value="F:disulfide oxidoreductase activity"/>
    <property type="evidence" value="ECO:0007669"/>
    <property type="project" value="TreeGrafter"/>
</dbReference>
<dbReference type="SUPFAM" id="SSF52833">
    <property type="entry name" value="Thioredoxin-like"/>
    <property type="match status" value="1"/>
</dbReference>
<gene>
    <name evidence="13" type="primary">ORF129101</name>
</gene>
<dbReference type="Pfam" id="PF00085">
    <property type="entry name" value="Thioredoxin"/>
    <property type="match status" value="1"/>
</dbReference>
<feature type="chain" id="PRO_5002111739" description="Thioredoxin domain-containing protein" evidence="11">
    <location>
        <begin position="21"/>
        <end position="282"/>
    </location>
</feature>
<organism evidence="13">
    <name type="scientific">Arion vulgaris</name>
    <dbReference type="NCBI Taxonomy" id="1028688"/>
    <lineage>
        <taxon>Eukaryota</taxon>
        <taxon>Metazoa</taxon>
        <taxon>Spiralia</taxon>
        <taxon>Lophotrochozoa</taxon>
        <taxon>Mollusca</taxon>
        <taxon>Gastropoda</taxon>
        <taxon>Heterobranchia</taxon>
        <taxon>Euthyneura</taxon>
        <taxon>Panpulmonata</taxon>
        <taxon>Eupulmonata</taxon>
        <taxon>Stylommatophora</taxon>
        <taxon>Helicina</taxon>
        <taxon>Arionoidea</taxon>
        <taxon>Arionidae</taxon>
        <taxon>Arion</taxon>
    </lineage>
</organism>
<feature type="compositionally biased region" description="Basic and acidic residues" evidence="9">
    <location>
        <begin position="271"/>
        <end position="282"/>
    </location>
</feature>
<dbReference type="PANTHER" id="PTHR46107">
    <property type="entry name" value="DUMPY: SHORTER THAN WILD-TYPE"/>
    <property type="match status" value="1"/>
</dbReference>
<keyword evidence="6 10" id="KW-1133">Transmembrane helix</keyword>
<keyword evidence="10" id="KW-0812">Transmembrane</keyword>
<evidence type="ECO:0000256" key="2">
    <source>
        <dbReference type="ARBA" id="ARBA00022448"/>
    </source>
</evidence>
<evidence type="ECO:0000313" key="13">
    <source>
        <dbReference type="EMBL" id="CEK82004.1"/>
    </source>
</evidence>
<keyword evidence="7" id="KW-1015">Disulfide bond</keyword>